<sequence length="79" mass="8815">MEIGQLVDMIVASQKGQKHLSEVFSEADGVAKGAGNVLKEVWEKYNSEWNQFKIDQKENKTGKSSNKWSSVTIQMAIAI</sequence>
<dbReference type="EnsemblMetazoa" id="Aqu2.1.28925_001">
    <property type="protein sequence ID" value="Aqu2.1.28925_001"/>
    <property type="gene ID" value="Aqu2.1.28925"/>
</dbReference>
<reference evidence="1" key="1">
    <citation type="submission" date="2017-05" db="UniProtKB">
        <authorList>
            <consortium name="EnsemblMetazoa"/>
        </authorList>
    </citation>
    <scope>IDENTIFICATION</scope>
</reference>
<dbReference type="InParanoid" id="A0A1X7ULR3"/>
<evidence type="ECO:0000313" key="1">
    <source>
        <dbReference type="EnsemblMetazoa" id="Aqu2.1.28925_001"/>
    </source>
</evidence>
<protein>
    <submittedName>
        <fullName evidence="1">Uncharacterized protein</fullName>
    </submittedName>
</protein>
<dbReference type="AlphaFoldDB" id="A0A1X7ULR3"/>
<accession>A0A1X7ULR3</accession>
<proteinExistence type="predicted"/>
<organism evidence="1">
    <name type="scientific">Amphimedon queenslandica</name>
    <name type="common">Sponge</name>
    <dbReference type="NCBI Taxonomy" id="400682"/>
    <lineage>
        <taxon>Eukaryota</taxon>
        <taxon>Metazoa</taxon>
        <taxon>Porifera</taxon>
        <taxon>Demospongiae</taxon>
        <taxon>Heteroscleromorpha</taxon>
        <taxon>Haplosclerida</taxon>
        <taxon>Niphatidae</taxon>
        <taxon>Amphimedon</taxon>
    </lineage>
</organism>
<name>A0A1X7ULR3_AMPQE</name>